<dbReference type="GO" id="GO:0004497">
    <property type="term" value="F:monooxygenase activity"/>
    <property type="evidence" value="ECO:0007669"/>
    <property type="project" value="InterPro"/>
</dbReference>
<evidence type="ECO:0000313" key="2">
    <source>
        <dbReference type="Proteomes" id="UP000594364"/>
    </source>
</evidence>
<proteinExistence type="predicted"/>
<name>A0A7S9KPM6_EPIFF</name>
<dbReference type="SUPFAM" id="SSF48264">
    <property type="entry name" value="Cytochrome P450"/>
    <property type="match status" value="1"/>
</dbReference>
<dbReference type="Proteomes" id="UP000594364">
    <property type="component" value="Chromosome 2"/>
</dbReference>
<evidence type="ECO:0000313" key="1">
    <source>
        <dbReference type="EMBL" id="QPG96717.1"/>
    </source>
</evidence>
<sequence length="308" mass="33704">MKARKLVIDSFRQWQNYLTAHLAGLDVFGKGYRRLRQTVYDAYIKYCRELPDDGSQLARGHKRVIREAGVNELDYAKQASLFTIAVLSNTAPTLFCTIWELFSRPKVLDQVRKEVETHADGARGKLATSPSTWQPSKPSAPFSCPCVPGDPAHASCECQLPESHGRHGPEHGRYLLKAGNFLQMPGHPIHNNTALWGPGCGRVRSLSFRVQQGKKGATRGGAVYRLCRMGFTSALVSCEAVCSRRGPDRHGALGGQSGLATTGRCVGSLAVIELQGLVSTLLNPTKDVRIDVMARDQWAGTWSLEMGG</sequence>
<accession>A0A7S9KPM6</accession>
<dbReference type="PANTHER" id="PTHR47582:SF1">
    <property type="entry name" value="P450, PUTATIVE (EUROFUNG)-RELATED"/>
    <property type="match status" value="1"/>
</dbReference>
<dbReference type="PANTHER" id="PTHR47582">
    <property type="entry name" value="P450, PUTATIVE (EUROFUNG)-RELATED"/>
    <property type="match status" value="1"/>
</dbReference>
<organism evidence="1 2">
    <name type="scientific">Epichloe festucae (strain Fl1)</name>
    <dbReference type="NCBI Taxonomy" id="877507"/>
    <lineage>
        <taxon>Eukaryota</taxon>
        <taxon>Fungi</taxon>
        <taxon>Dikarya</taxon>
        <taxon>Ascomycota</taxon>
        <taxon>Pezizomycotina</taxon>
        <taxon>Sordariomycetes</taxon>
        <taxon>Hypocreomycetidae</taxon>
        <taxon>Hypocreales</taxon>
        <taxon>Clavicipitaceae</taxon>
        <taxon>Epichloe</taxon>
    </lineage>
</organism>
<protein>
    <submittedName>
        <fullName evidence="1">Uncharacterized protein</fullName>
    </submittedName>
</protein>
<dbReference type="AlphaFoldDB" id="A0A7S9KPM6"/>
<dbReference type="OrthoDB" id="1470350at2759"/>
<gene>
    <name evidence="1" type="ORF">C2857_005082</name>
</gene>
<dbReference type="GO" id="GO:0005506">
    <property type="term" value="F:iron ion binding"/>
    <property type="evidence" value="ECO:0007669"/>
    <property type="project" value="InterPro"/>
</dbReference>
<dbReference type="GO" id="GO:0020037">
    <property type="term" value="F:heme binding"/>
    <property type="evidence" value="ECO:0007669"/>
    <property type="project" value="InterPro"/>
</dbReference>
<reference evidence="1 2" key="1">
    <citation type="journal article" date="2018" name="PLoS Genet.">
        <title>Repeat elements organise 3D genome structure and mediate transcription in the filamentous fungus Epichloe festucae.</title>
        <authorList>
            <person name="Winter D.J."/>
            <person name="Ganley A.R.D."/>
            <person name="Young C.A."/>
            <person name="Liachko I."/>
            <person name="Schardl C.L."/>
            <person name="Dupont P.Y."/>
            <person name="Berry D."/>
            <person name="Ram A."/>
            <person name="Scott B."/>
            <person name="Cox M.P."/>
        </authorList>
    </citation>
    <scope>NUCLEOTIDE SEQUENCE [LARGE SCALE GENOMIC DNA]</scope>
    <source>
        <strain evidence="1 2">Fl1</strain>
    </source>
</reference>
<dbReference type="GO" id="GO:0016705">
    <property type="term" value="F:oxidoreductase activity, acting on paired donors, with incorporation or reduction of molecular oxygen"/>
    <property type="evidence" value="ECO:0007669"/>
    <property type="project" value="InterPro"/>
</dbReference>
<dbReference type="EMBL" id="CP031386">
    <property type="protein sequence ID" value="QPG96717.1"/>
    <property type="molecule type" value="Genomic_DNA"/>
</dbReference>
<dbReference type="InterPro" id="IPR036396">
    <property type="entry name" value="Cyt_P450_sf"/>
</dbReference>
<dbReference type="Gene3D" id="1.10.630.10">
    <property type="entry name" value="Cytochrome P450"/>
    <property type="match status" value="1"/>
</dbReference>
<keyword evidence="2" id="KW-1185">Reference proteome</keyword>
<dbReference type="InterPro" id="IPR053007">
    <property type="entry name" value="CYP450_monoxygenase_sec-met"/>
</dbReference>